<dbReference type="FunFam" id="1.10.730.10:FF:000006">
    <property type="entry name" value="Arginyl-tRNA synthetase 2, mitochondrial"/>
    <property type="match status" value="1"/>
</dbReference>
<keyword evidence="7 12" id="KW-0030">Aminoacyl-tRNA synthetase</keyword>
<evidence type="ECO:0000256" key="7">
    <source>
        <dbReference type="ARBA" id="ARBA00023146"/>
    </source>
</evidence>
<dbReference type="EC" id="6.1.1.19" evidence="2"/>
<dbReference type="GO" id="GO:0005739">
    <property type="term" value="C:mitochondrion"/>
    <property type="evidence" value="ECO:0007669"/>
    <property type="project" value="TreeGrafter"/>
</dbReference>
<evidence type="ECO:0000256" key="9">
    <source>
        <dbReference type="ARBA" id="ARBA00039495"/>
    </source>
</evidence>
<evidence type="ECO:0000259" key="13">
    <source>
        <dbReference type="SMART" id="SM00836"/>
    </source>
</evidence>
<dbReference type="InterPro" id="IPR035684">
    <property type="entry name" value="ArgRS_core"/>
</dbReference>
<dbReference type="Pfam" id="PF00750">
    <property type="entry name" value="tRNA-synt_1d"/>
    <property type="match status" value="1"/>
</dbReference>
<reference evidence="15" key="1">
    <citation type="submission" date="2014-11" db="EMBL/GenBank/DDBJ databases">
        <authorList>
            <person name="Geib S."/>
        </authorList>
    </citation>
    <scope>NUCLEOTIDE SEQUENCE</scope>
</reference>
<name>A0A0A1XE16_ZEUCU</name>
<dbReference type="InterPro" id="IPR008909">
    <property type="entry name" value="DALR_anticod-bd"/>
</dbReference>
<dbReference type="SUPFAM" id="SSF47323">
    <property type="entry name" value="Anticodon-binding domain of a subclass of class I aminoacyl-tRNA synthetases"/>
    <property type="match status" value="1"/>
</dbReference>
<dbReference type="PANTHER" id="PTHR11956">
    <property type="entry name" value="ARGINYL-TRNA SYNTHETASE"/>
    <property type="match status" value="1"/>
</dbReference>
<evidence type="ECO:0000256" key="3">
    <source>
        <dbReference type="ARBA" id="ARBA00022598"/>
    </source>
</evidence>
<dbReference type="OrthoDB" id="68056at2759"/>
<dbReference type="GO" id="GO:0004814">
    <property type="term" value="F:arginine-tRNA ligase activity"/>
    <property type="evidence" value="ECO:0007669"/>
    <property type="project" value="UniProtKB-EC"/>
</dbReference>
<evidence type="ECO:0000256" key="2">
    <source>
        <dbReference type="ARBA" id="ARBA00012837"/>
    </source>
</evidence>
<dbReference type="EMBL" id="GBXI01005116">
    <property type="protein sequence ID" value="JAD09176.1"/>
    <property type="molecule type" value="Transcribed_RNA"/>
</dbReference>
<sequence>MSARIRNAICEKISQATQIAHNVYHELEVPAKRSAILHWTPPPSSISNDLLQLIPHLQYDNSLIKTVKLLPATGKVSARVEFQLQMQSFAESLLLENQEPAPRLESHMVFDFSSPNIAKPFHVGHLRSTIIGNVLSNLHEHLGYRVTRINYLGDWGTQFGLLHLGVQMLGITNEQMRTNPIATLYSAYVAANTAAKTDACITDKARECFTKLETGADAELTRQWEQYRKYTVTELEQVYARLGVQFDQYDWESQYSQRQIGNVLEQLQQNSLLLDESDGRKVVEVDGRRVPVVKSDGSSLYLTRDIAAVLDRFHRYNFERMFYVVENGQADHFNALFKTTDALTTDIPLERMVHVKFGRIHGMSTRSGKVVFLRDVLDEARDLMLEKQLQSATTKVELSSSSSDYKNIADVLGVSAVITNDLKQRRQRDYDFDWKKALQMNGDTGIKLQYTHCRLHSLLKNLKHVDTTNCKVDIAQLSEPEAQNLLHEIARFQQAVWMSKQQLEACVLVNHLFTLCNSTSRTLKRLNVKNEECLSKQQNRLLLFNAAKRNLNTGMRILGLRPLEQM</sequence>
<evidence type="ECO:0000256" key="8">
    <source>
        <dbReference type="ARBA" id="ARBA00033033"/>
    </source>
</evidence>
<dbReference type="SMART" id="SM00836">
    <property type="entry name" value="DALR_1"/>
    <property type="match status" value="1"/>
</dbReference>
<organism evidence="15">
    <name type="scientific">Zeugodacus cucurbitae</name>
    <name type="common">Melon fruit fly</name>
    <name type="synonym">Bactrocera cucurbitae</name>
    <dbReference type="NCBI Taxonomy" id="28588"/>
    <lineage>
        <taxon>Eukaryota</taxon>
        <taxon>Metazoa</taxon>
        <taxon>Ecdysozoa</taxon>
        <taxon>Arthropoda</taxon>
        <taxon>Hexapoda</taxon>
        <taxon>Insecta</taxon>
        <taxon>Pterygota</taxon>
        <taxon>Neoptera</taxon>
        <taxon>Endopterygota</taxon>
        <taxon>Diptera</taxon>
        <taxon>Brachycera</taxon>
        <taxon>Muscomorpha</taxon>
        <taxon>Tephritoidea</taxon>
        <taxon>Tephritidae</taxon>
        <taxon>Zeugodacus</taxon>
        <taxon>Zeugodacus</taxon>
    </lineage>
</organism>
<dbReference type="Pfam" id="PF05746">
    <property type="entry name" value="DALR_1"/>
    <property type="match status" value="1"/>
</dbReference>
<keyword evidence="6 12" id="KW-0648">Protein biosynthesis</keyword>
<dbReference type="FunFam" id="3.40.50.620:FF:000058">
    <property type="entry name" value="Mitochondrial arginyl-tRNA synthetase"/>
    <property type="match status" value="1"/>
</dbReference>
<dbReference type="InterPro" id="IPR001278">
    <property type="entry name" value="Arg-tRNA-ligase"/>
</dbReference>
<dbReference type="InterPro" id="IPR014729">
    <property type="entry name" value="Rossmann-like_a/b/a_fold"/>
</dbReference>
<dbReference type="InterPro" id="IPR009080">
    <property type="entry name" value="tRNAsynth_Ia_anticodon-bd"/>
</dbReference>
<evidence type="ECO:0000256" key="5">
    <source>
        <dbReference type="ARBA" id="ARBA00022840"/>
    </source>
</evidence>
<evidence type="ECO:0000256" key="1">
    <source>
        <dbReference type="ARBA" id="ARBA00005594"/>
    </source>
</evidence>
<evidence type="ECO:0000256" key="12">
    <source>
        <dbReference type="RuleBase" id="RU363038"/>
    </source>
</evidence>
<dbReference type="PROSITE" id="PS00178">
    <property type="entry name" value="AA_TRNA_LIGASE_I"/>
    <property type="match status" value="1"/>
</dbReference>
<dbReference type="PANTHER" id="PTHR11956:SF11">
    <property type="entry name" value="ARGININE--TRNA LIGASE, MITOCHONDRIAL-RELATED"/>
    <property type="match status" value="1"/>
</dbReference>
<gene>
    <name evidence="15" type="primary">RARS2_2</name>
    <name evidence="14" type="synonym">RARS2_1</name>
    <name evidence="15" type="ORF">g.54734</name>
    <name evidence="14" type="ORF">g.54741</name>
</gene>
<evidence type="ECO:0000256" key="10">
    <source>
        <dbReference type="ARBA" id="ARBA00049339"/>
    </source>
</evidence>
<evidence type="ECO:0000256" key="11">
    <source>
        <dbReference type="ARBA" id="ARBA00049595"/>
    </source>
</evidence>
<protein>
    <recommendedName>
        <fullName evidence="9">Probable arginine--tRNA ligase, mitochondrial</fullName>
        <ecNumber evidence="2">6.1.1.19</ecNumber>
    </recommendedName>
    <alternativeName>
        <fullName evidence="8">Arginyl-tRNA synthetase</fullName>
    </alternativeName>
</protein>
<keyword evidence="5 12" id="KW-0067">ATP-binding</keyword>
<dbReference type="Gene3D" id="1.10.730.10">
    <property type="entry name" value="Isoleucyl-tRNA Synthetase, Domain 1"/>
    <property type="match status" value="1"/>
</dbReference>
<dbReference type="NCBIfam" id="TIGR00456">
    <property type="entry name" value="argS"/>
    <property type="match status" value="1"/>
</dbReference>
<dbReference type="GO" id="GO:0005524">
    <property type="term" value="F:ATP binding"/>
    <property type="evidence" value="ECO:0007669"/>
    <property type="project" value="UniProtKB-KW"/>
</dbReference>
<dbReference type="GO" id="GO:0032543">
    <property type="term" value="P:mitochondrial translation"/>
    <property type="evidence" value="ECO:0007669"/>
    <property type="project" value="TreeGrafter"/>
</dbReference>
<dbReference type="SUPFAM" id="SSF52374">
    <property type="entry name" value="Nucleotidylyl transferase"/>
    <property type="match status" value="1"/>
</dbReference>
<evidence type="ECO:0000313" key="15">
    <source>
        <dbReference type="EMBL" id="JAD09176.1"/>
    </source>
</evidence>
<keyword evidence="3 12" id="KW-0436">Ligase</keyword>
<reference evidence="15" key="2">
    <citation type="journal article" date="2015" name="Gigascience">
        <title>Reconstructing a comprehensive transcriptome assembly of a white-pupal translocated strain of the pest fruit fly Bactrocera cucurbitae.</title>
        <authorList>
            <person name="Sim S.B."/>
            <person name="Calla B."/>
            <person name="Hall B."/>
            <person name="DeRego T."/>
            <person name="Geib S.M."/>
        </authorList>
    </citation>
    <scope>NUCLEOTIDE SEQUENCE</scope>
</reference>
<dbReference type="AlphaFoldDB" id="A0A0A1XE16"/>
<evidence type="ECO:0000256" key="4">
    <source>
        <dbReference type="ARBA" id="ARBA00022741"/>
    </source>
</evidence>
<dbReference type="EMBL" id="GBXI01011022">
    <property type="protein sequence ID" value="JAD03270.1"/>
    <property type="molecule type" value="Transcribed_RNA"/>
</dbReference>
<dbReference type="InterPro" id="IPR001412">
    <property type="entry name" value="aa-tRNA-synth_I_CS"/>
</dbReference>
<feature type="domain" description="DALR anticodon binding" evidence="13">
    <location>
        <begin position="448"/>
        <end position="566"/>
    </location>
</feature>
<comment type="catalytic activity">
    <reaction evidence="10">
        <text>tRNA(Arg) + L-arginine + ATP = L-arginyl-tRNA(Arg) + AMP + diphosphate</text>
        <dbReference type="Rhea" id="RHEA:20301"/>
        <dbReference type="Rhea" id="RHEA-COMP:9658"/>
        <dbReference type="Rhea" id="RHEA-COMP:9673"/>
        <dbReference type="ChEBI" id="CHEBI:30616"/>
        <dbReference type="ChEBI" id="CHEBI:32682"/>
        <dbReference type="ChEBI" id="CHEBI:33019"/>
        <dbReference type="ChEBI" id="CHEBI:78442"/>
        <dbReference type="ChEBI" id="CHEBI:78513"/>
        <dbReference type="ChEBI" id="CHEBI:456215"/>
        <dbReference type="EC" id="6.1.1.19"/>
    </reaction>
</comment>
<proteinExistence type="inferred from homology"/>
<keyword evidence="4 12" id="KW-0547">Nucleotide-binding</keyword>
<dbReference type="Gene3D" id="3.40.50.620">
    <property type="entry name" value="HUPs"/>
    <property type="match status" value="1"/>
</dbReference>
<accession>A0A0A1XE16</accession>
<comment type="similarity">
    <text evidence="1 12">Belongs to the class-I aminoacyl-tRNA synthetase family.</text>
</comment>
<dbReference type="PRINTS" id="PR01038">
    <property type="entry name" value="TRNASYNTHARG"/>
</dbReference>
<comment type="function">
    <text evidence="11">Catalyzes the attachment of arginine to tRNA(Arg) in a two-step reaction: arginine is first activated by ATP to form Arg-AMP and then transferred to the acceptor end of tRNA(Arg).</text>
</comment>
<evidence type="ECO:0000313" key="14">
    <source>
        <dbReference type="EMBL" id="JAD03270.1"/>
    </source>
</evidence>
<evidence type="ECO:0000256" key="6">
    <source>
        <dbReference type="ARBA" id="ARBA00022917"/>
    </source>
</evidence>
<dbReference type="GO" id="GO:0006420">
    <property type="term" value="P:arginyl-tRNA aminoacylation"/>
    <property type="evidence" value="ECO:0007669"/>
    <property type="project" value="InterPro"/>
</dbReference>